<proteinExistence type="predicted"/>
<reference evidence="1 2" key="1">
    <citation type="submission" date="2019-11" db="EMBL/GenBank/DDBJ databases">
        <title>Whole genome sequence of Oryza granulata.</title>
        <authorList>
            <person name="Li W."/>
        </authorList>
    </citation>
    <scope>NUCLEOTIDE SEQUENCE [LARGE SCALE GENOMIC DNA]</scope>
    <source>
        <strain evidence="2">cv. Menghai</strain>
        <tissue evidence="1">Leaf</tissue>
    </source>
</reference>
<organism evidence="1 2">
    <name type="scientific">Oryza meyeriana var. granulata</name>
    <dbReference type="NCBI Taxonomy" id="110450"/>
    <lineage>
        <taxon>Eukaryota</taxon>
        <taxon>Viridiplantae</taxon>
        <taxon>Streptophyta</taxon>
        <taxon>Embryophyta</taxon>
        <taxon>Tracheophyta</taxon>
        <taxon>Spermatophyta</taxon>
        <taxon>Magnoliopsida</taxon>
        <taxon>Liliopsida</taxon>
        <taxon>Poales</taxon>
        <taxon>Poaceae</taxon>
        <taxon>BOP clade</taxon>
        <taxon>Oryzoideae</taxon>
        <taxon>Oryzeae</taxon>
        <taxon>Oryzinae</taxon>
        <taxon>Oryza</taxon>
        <taxon>Oryza meyeriana</taxon>
    </lineage>
</organism>
<comment type="caution">
    <text evidence="1">The sequence shown here is derived from an EMBL/GenBank/DDBJ whole genome shotgun (WGS) entry which is preliminary data.</text>
</comment>
<gene>
    <name evidence="1" type="ORF">E2562_001081</name>
</gene>
<sequence length="72" mass="8112">MLALACYLAKMPDLGVDAMEGNGITMDSDEDEQELLLQCTMAGRVLLRRITLSFEWRWQTLGETQPSEGKAY</sequence>
<evidence type="ECO:0000313" key="1">
    <source>
        <dbReference type="EMBL" id="KAF0922684.1"/>
    </source>
</evidence>
<name>A0A6G1EE26_9ORYZ</name>
<protein>
    <submittedName>
        <fullName evidence="1">Uncharacterized protein</fullName>
    </submittedName>
</protein>
<dbReference type="Proteomes" id="UP000479710">
    <property type="component" value="Unassembled WGS sequence"/>
</dbReference>
<evidence type="ECO:0000313" key="2">
    <source>
        <dbReference type="Proteomes" id="UP000479710"/>
    </source>
</evidence>
<accession>A0A6G1EE26</accession>
<dbReference type="EMBL" id="SPHZ02000003">
    <property type="protein sequence ID" value="KAF0922684.1"/>
    <property type="molecule type" value="Genomic_DNA"/>
</dbReference>
<dbReference type="AlphaFoldDB" id="A0A6G1EE26"/>
<keyword evidence="2" id="KW-1185">Reference proteome</keyword>